<reference evidence="1" key="1">
    <citation type="submission" date="2021-05" db="EMBL/GenBank/DDBJ databases">
        <authorList>
            <person name="Alioto T."/>
            <person name="Alioto T."/>
            <person name="Gomez Garrido J."/>
        </authorList>
    </citation>
    <scope>NUCLEOTIDE SEQUENCE</scope>
</reference>
<name>A0A8D8NJ35_CULPI</name>
<dbReference type="EMBL" id="HBUE01172162">
    <property type="protein sequence ID" value="CAG6515688.1"/>
    <property type="molecule type" value="Transcribed_RNA"/>
</dbReference>
<organism evidence="1">
    <name type="scientific">Culex pipiens</name>
    <name type="common">House mosquito</name>
    <dbReference type="NCBI Taxonomy" id="7175"/>
    <lineage>
        <taxon>Eukaryota</taxon>
        <taxon>Metazoa</taxon>
        <taxon>Ecdysozoa</taxon>
        <taxon>Arthropoda</taxon>
        <taxon>Hexapoda</taxon>
        <taxon>Insecta</taxon>
        <taxon>Pterygota</taxon>
        <taxon>Neoptera</taxon>
        <taxon>Endopterygota</taxon>
        <taxon>Diptera</taxon>
        <taxon>Nematocera</taxon>
        <taxon>Culicoidea</taxon>
        <taxon>Culicidae</taxon>
        <taxon>Culicinae</taxon>
        <taxon>Culicini</taxon>
        <taxon>Culex</taxon>
        <taxon>Culex</taxon>
    </lineage>
</organism>
<protein>
    <submittedName>
        <fullName evidence="1">(northern house mosquito) hypothetical protein</fullName>
    </submittedName>
</protein>
<sequence>MIRPTADDAMPLTTPQLLLPINNCNCNLREWLVLCFLKKIANISREKIASNVVVVVVVCLARARPERIMLLNTRNTLYTKRRREGGKENKLEARDVAAPVLHLIYIYLGVRYLEGCIMYSK</sequence>
<dbReference type="EMBL" id="HBUE01277617">
    <property type="protein sequence ID" value="CAG6567187.1"/>
    <property type="molecule type" value="Transcribed_RNA"/>
</dbReference>
<proteinExistence type="predicted"/>
<dbReference type="AlphaFoldDB" id="A0A8D8NJ35"/>
<accession>A0A8D8NJ35</accession>
<evidence type="ECO:0000313" key="1">
    <source>
        <dbReference type="EMBL" id="CAG6567187.1"/>
    </source>
</evidence>